<feature type="non-terminal residue" evidence="2">
    <location>
        <position position="1"/>
    </location>
</feature>
<accession>A0AAE5KMK9</accession>
<feature type="coiled-coil region" evidence="1">
    <location>
        <begin position="33"/>
        <end position="67"/>
    </location>
</feature>
<dbReference type="EMBL" id="NCWU01000065">
    <property type="protein sequence ID" value="PAK83059.1"/>
    <property type="molecule type" value="Genomic_DNA"/>
</dbReference>
<evidence type="ECO:0000256" key="1">
    <source>
        <dbReference type="SAM" id="Coils"/>
    </source>
</evidence>
<dbReference type="AlphaFoldDB" id="A0AAE5KMK9"/>
<name>A0AAE5KMK9_9MICC</name>
<gene>
    <name evidence="2" type="ORF">B8W87_10735</name>
</gene>
<sequence>YDIETIAHKMIVRLEILTKENKEMAKMLSYGKSKEVHIELNLVRRENDELKEKIKLLEGKIESLSQKE</sequence>
<evidence type="ECO:0000313" key="2">
    <source>
        <dbReference type="EMBL" id="PAK83059.1"/>
    </source>
</evidence>
<reference evidence="2 3" key="1">
    <citation type="submission" date="2017-04" db="EMBL/GenBank/DDBJ databases">
        <title>Kefir bacterial isolates.</title>
        <authorList>
            <person name="Kim Y."/>
            <person name="Blasche S."/>
            <person name="Patil K.R."/>
        </authorList>
    </citation>
    <scope>NUCLEOTIDE SEQUENCE [LARGE SCALE GENOMIC DNA]</scope>
    <source>
        <strain evidence="2 3">OG2-1</strain>
    </source>
</reference>
<keyword evidence="1" id="KW-0175">Coiled coil</keyword>
<dbReference type="Proteomes" id="UP000216195">
    <property type="component" value="Unassembled WGS sequence"/>
</dbReference>
<protein>
    <submittedName>
        <fullName evidence="2">Uncharacterized protein</fullName>
    </submittedName>
</protein>
<evidence type="ECO:0000313" key="3">
    <source>
        <dbReference type="Proteomes" id="UP000216195"/>
    </source>
</evidence>
<proteinExistence type="predicted"/>
<comment type="caution">
    <text evidence="2">The sequence shown here is derived from an EMBL/GenBank/DDBJ whole genome shotgun (WGS) entry which is preliminary data.</text>
</comment>
<organism evidence="2 3">
    <name type="scientific">Rothia dentocariosa</name>
    <dbReference type="NCBI Taxonomy" id="2047"/>
    <lineage>
        <taxon>Bacteria</taxon>
        <taxon>Bacillati</taxon>
        <taxon>Actinomycetota</taxon>
        <taxon>Actinomycetes</taxon>
        <taxon>Micrococcales</taxon>
        <taxon>Micrococcaceae</taxon>
        <taxon>Rothia</taxon>
    </lineage>
</organism>